<feature type="region of interest" description="Disordered" evidence="1">
    <location>
        <begin position="1"/>
        <end position="32"/>
    </location>
</feature>
<comment type="caution">
    <text evidence="2">The sequence shown here is derived from an EMBL/GenBank/DDBJ whole genome shotgun (WGS) entry which is preliminary data.</text>
</comment>
<feature type="compositionally biased region" description="Low complexity" evidence="1">
    <location>
        <begin position="1"/>
        <end position="18"/>
    </location>
</feature>
<keyword evidence="3" id="KW-1185">Reference proteome</keyword>
<dbReference type="EMBL" id="JACGCI010000052">
    <property type="protein sequence ID" value="KAF6751230.1"/>
    <property type="molecule type" value="Genomic_DNA"/>
</dbReference>
<evidence type="ECO:0000313" key="2">
    <source>
        <dbReference type="EMBL" id="KAF6751230.1"/>
    </source>
</evidence>
<gene>
    <name evidence="2" type="ORF">DFP72DRAFT_851156</name>
</gene>
<protein>
    <submittedName>
        <fullName evidence="2">Uncharacterized protein</fullName>
    </submittedName>
</protein>
<name>A0A8H6HQB3_9AGAR</name>
<dbReference type="AlphaFoldDB" id="A0A8H6HQB3"/>
<dbReference type="Proteomes" id="UP000521943">
    <property type="component" value="Unassembled WGS sequence"/>
</dbReference>
<organism evidence="2 3">
    <name type="scientific">Ephemerocybe angulata</name>
    <dbReference type="NCBI Taxonomy" id="980116"/>
    <lineage>
        <taxon>Eukaryota</taxon>
        <taxon>Fungi</taxon>
        <taxon>Dikarya</taxon>
        <taxon>Basidiomycota</taxon>
        <taxon>Agaricomycotina</taxon>
        <taxon>Agaricomycetes</taxon>
        <taxon>Agaricomycetidae</taxon>
        <taxon>Agaricales</taxon>
        <taxon>Agaricineae</taxon>
        <taxon>Psathyrellaceae</taxon>
        <taxon>Ephemerocybe</taxon>
    </lineage>
</organism>
<evidence type="ECO:0000313" key="3">
    <source>
        <dbReference type="Proteomes" id="UP000521943"/>
    </source>
</evidence>
<sequence length="283" mass="31232">MASPSLTAHTSSISTSHAPQGHTGSMRNAPPLHYRIPASRFTLPPVEASRATAVAVRRSLKQGKTISPIQPNVTELDGQKVVSQRPEHNETAVQGSQDAVALGPDVPSSSQGQLEVNAQAPMTQTLNGTDNSTMMARDDQYQRAFLFWDPAFLFEDETSNQQIGRRPLLLDDAFLATCHFRSFNPRRPTPTNFEILMRLGQFFGEGVTKTEFQQILRACKLCQRLMFADRRTSHECSGVVPSVREPDFDFVSTLLSHGGDAANADAFVLRRRQSASTHALIIR</sequence>
<reference evidence="2 3" key="1">
    <citation type="submission" date="2020-07" db="EMBL/GenBank/DDBJ databases">
        <title>Comparative genomics of pyrophilous fungi reveals a link between fire events and developmental genes.</title>
        <authorList>
            <consortium name="DOE Joint Genome Institute"/>
            <person name="Steindorff A.S."/>
            <person name="Carver A."/>
            <person name="Calhoun S."/>
            <person name="Stillman K."/>
            <person name="Liu H."/>
            <person name="Lipzen A."/>
            <person name="Pangilinan J."/>
            <person name="Labutti K."/>
            <person name="Bruns T.D."/>
            <person name="Grigoriev I.V."/>
        </authorList>
    </citation>
    <scope>NUCLEOTIDE SEQUENCE [LARGE SCALE GENOMIC DNA]</scope>
    <source>
        <strain evidence="2 3">CBS 144469</strain>
    </source>
</reference>
<proteinExistence type="predicted"/>
<evidence type="ECO:0000256" key="1">
    <source>
        <dbReference type="SAM" id="MobiDB-lite"/>
    </source>
</evidence>
<accession>A0A8H6HQB3</accession>